<sequence length="770" mass="87233">MYHQNSSDHLRLANQPGNVDQDSQHGYMNRSSEEQSNLNHIHNHNHTQNQHHNQYHNQSSISGNQSQDAHPHDNNNNNIQTLYSRNPNQHENAFGTQQHANDQSLDIPFYFNRSSQQSKQNNVLAKGLFQNNFNSHNGTISAPATTEMSDDYFSFVGLEPLQERENEDARFDFQNGEYSQAAPQTQYGFFNQNQNQNQNQNSVPFFGSANGDKNALSSQPQIPHNLTRSASSHVPSRTARRRTFSAQRPHLKSNLSMSYSGFVNQDVAVMSPETSNNNSDDAKNNNYSTDSYEQASRKKNRNPGFRIKLDDLGPKSKKSMGPSTGGSVGHSGNMYVSPGASQRSESVQNTPSMRTGFKSPILENFQVYSSHDMYGGELILAMSASAKLDFGQETVTPLMYPPQTDNRDYFGEYSEISAPGKTDSLQMSHEAMYNSSKIENHTGSLSTHLNAGYNEYANLNDFQSLLSKRSYDQSSNRDEFYYENANSDDHKVEAQFTPVGFDGFSATNMASRENEMEFQTYNQGDNSLNYYNTRNMLYGDGQEQAEDEMSSLHEPKLQYKTHTSGLSQKKLLSPFRNEFELNYETFNGKSEEEWQVFQSDGTKGNTKANPKPKLKKTKEQSLPQEDGDDSVGAAVTKKKAVKGTMCTICDKFISRDYSRHMRIHDQSGRFQCVFPAGFCNHKSRKFNRPYDYKKHLLNVHFKFNDSKVKLEPNLTEKLHVEGKCTACGASFVASEWLDDHIMSEDFDKRCHKLQEMMTQPLNDVFAGRSG</sequence>
<dbReference type="EMBL" id="CP138897">
    <property type="protein sequence ID" value="WPK26454.1"/>
    <property type="molecule type" value="Genomic_DNA"/>
</dbReference>
<feature type="compositionally biased region" description="Polar residues" evidence="1">
    <location>
        <begin position="59"/>
        <end position="93"/>
    </location>
</feature>
<dbReference type="RefSeq" id="XP_062878835.1">
    <property type="nucleotide sequence ID" value="XM_063022765.1"/>
</dbReference>
<feature type="region of interest" description="Disordered" evidence="1">
    <location>
        <begin position="597"/>
        <end position="632"/>
    </location>
</feature>
<feature type="compositionally biased region" description="Low complexity" evidence="1">
    <location>
        <begin position="192"/>
        <end position="201"/>
    </location>
</feature>
<feature type="compositionally biased region" description="Polar residues" evidence="1">
    <location>
        <begin position="215"/>
        <end position="235"/>
    </location>
</feature>
<dbReference type="GeneID" id="88174871"/>
<dbReference type="Gene3D" id="3.30.160.60">
    <property type="entry name" value="Classic Zinc Finger"/>
    <property type="match status" value="1"/>
</dbReference>
<evidence type="ECO:0008006" key="4">
    <source>
        <dbReference type="Google" id="ProtNLM"/>
    </source>
</evidence>
<feature type="compositionally biased region" description="Polar residues" evidence="1">
    <location>
        <begin position="339"/>
        <end position="353"/>
    </location>
</feature>
<evidence type="ECO:0000313" key="3">
    <source>
        <dbReference type="Proteomes" id="UP001338582"/>
    </source>
</evidence>
<name>A0AAX4HDE0_9ASCO</name>
<gene>
    <name evidence="2" type="ORF">PUMCH_003808</name>
</gene>
<feature type="compositionally biased region" description="Polar residues" evidence="1">
    <location>
        <begin position="15"/>
        <end position="30"/>
    </location>
</feature>
<keyword evidence="3" id="KW-1185">Reference proteome</keyword>
<feature type="region of interest" description="Disordered" evidence="1">
    <location>
        <begin position="192"/>
        <end position="252"/>
    </location>
</feature>
<dbReference type="AlphaFoldDB" id="A0AAX4HDE0"/>
<feature type="region of interest" description="Disordered" evidence="1">
    <location>
        <begin position="1"/>
        <end position="93"/>
    </location>
</feature>
<proteinExistence type="predicted"/>
<feature type="compositionally biased region" description="Low complexity" evidence="1">
    <location>
        <begin position="35"/>
        <end position="58"/>
    </location>
</feature>
<dbReference type="KEGG" id="asau:88174871"/>
<feature type="compositionally biased region" description="Basic and acidic residues" evidence="1">
    <location>
        <begin position="1"/>
        <end position="11"/>
    </location>
</feature>
<dbReference type="Proteomes" id="UP001338582">
    <property type="component" value="Chromosome 4"/>
</dbReference>
<protein>
    <recommendedName>
        <fullName evidence="4">C2H2-type domain-containing protein</fullName>
    </recommendedName>
</protein>
<accession>A0AAX4HDE0</accession>
<evidence type="ECO:0000256" key="1">
    <source>
        <dbReference type="SAM" id="MobiDB-lite"/>
    </source>
</evidence>
<reference evidence="2 3" key="1">
    <citation type="submission" date="2023-10" db="EMBL/GenBank/DDBJ databases">
        <title>Draft Genome Sequence of Candida saopaulonensis from a very Premature Infant with Sepsis.</title>
        <authorList>
            <person name="Ning Y."/>
            <person name="Dai R."/>
            <person name="Xiao M."/>
            <person name="Xu Y."/>
            <person name="Yan Q."/>
            <person name="Zhang L."/>
        </authorList>
    </citation>
    <scope>NUCLEOTIDE SEQUENCE [LARGE SCALE GENOMIC DNA]</scope>
    <source>
        <strain evidence="2 3">19XY460</strain>
    </source>
</reference>
<organism evidence="2 3">
    <name type="scientific">Australozyma saopauloensis</name>
    <dbReference type="NCBI Taxonomy" id="291208"/>
    <lineage>
        <taxon>Eukaryota</taxon>
        <taxon>Fungi</taxon>
        <taxon>Dikarya</taxon>
        <taxon>Ascomycota</taxon>
        <taxon>Saccharomycotina</taxon>
        <taxon>Pichiomycetes</taxon>
        <taxon>Metschnikowiaceae</taxon>
        <taxon>Australozyma</taxon>
    </lineage>
</organism>
<evidence type="ECO:0000313" key="2">
    <source>
        <dbReference type="EMBL" id="WPK26454.1"/>
    </source>
</evidence>
<feature type="region of interest" description="Disordered" evidence="1">
    <location>
        <begin position="271"/>
        <end position="354"/>
    </location>
</feature>